<dbReference type="EMBL" id="JAEUGD010000058">
    <property type="protein sequence ID" value="MBL6448011.1"/>
    <property type="molecule type" value="Genomic_DNA"/>
</dbReference>
<dbReference type="RefSeq" id="WP_202857550.1">
    <property type="nucleotide sequence ID" value="NZ_JAEUGD010000058.1"/>
</dbReference>
<organism evidence="2 3">
    <name type="scientific">Fulvivirga marina</name>
    <dbReference type="NCBI Taxonomy" id="2494733"/>
    <lineage>
        <taxon>Bacteria</taxon>
        <taxon>Pseudomonadati</taxon>
        <taxon>Bacteroidota</taxon>
        <taxon>Cytophagia</taxon>
        <taxon>Cytophagales</taxon>
        <taxon>Fulvivirgaceae</taxon>
        <taxon>Fulvivirga</taxon>
    </lineage>
</organism>
<accession>A0A937G0Q3</accession>
<sequence length="140" mass="15568">MISTLSVINTTILSLLGALHIYWAFGGNWAAKNVLPRTQNGELLFVPRTIDCIVVAAGLLAFASFFMIYSFIPVPSLPKWLITNGLWFIGAIFTIRAIGDFRYVGFMKKIKNNTFASLDTKYYSPLCLYLGLSSFLINVG</sequence>
<proteinExistence type="predicted"/>
<dbReference type="AlphaFoldDB" id="A0A937G0Q3"/>
<reference evidence="2" key="1">
    <citation type="submission" date="2021-01" db="EMBL/GenBank/DDBJ databases">
        <title>Fulvivirga kasyanovii gen. nov., sp nov., a novel member of the phylum Bacteroidetes isolated from seawater in a mussel farm.</title>
        <authorList>
            <person name="Zhao L.-H."/>
            <person name="Wang Z.-J."/>
        </authorList>
    </citation>
    <scope>NUCLEOTIDE SEQUENCE</scope>
    <source>
        <strain evidence="2">29W222</strain>
    </source>
</reference>
<keyword evidence="1" id="KW-0812">Transmembrane</keyword>
<evidence type="ECO:0000256" key="1">
    <source>
        <dbReference type="SAM" id="Phobius"/>
    </source>
</evidence>
<protein>
    <submittedName>
        <fullName evidence="2">DUF3995 domain-containing protein</fullName>
    </submittedName>
</protein>
<dbReference type="Pfam" id="PF13160">
    <property type="entry name" value="DUF3995"/>
    <property type="match status" value="1"/>
</dbReference>
<keyword evidence="3" id="KW-1185">Reference proteome</keyword>
<feature type="transmembrane region" description="Helical" evidence="1">
    <location>
        <begin position="12"/>
        <end position="31"/>
    </location>
</feature>
<keyword evidence="1" id="KW-0472">Membrane</keyword>
<keyword evidence="1" id="KW-1133">Transmembrane helix</keyword>
<feature type="transmembrane region" description="Helical" evidence="1">
    <location>
        <begin position="80"/>
        <end position="99"/>
    </location>
</feature>
<evidence type="ECO:0000313" key="2">
    <source>
        <dbReference type="EMBL" id="MBL6448011.1"/>
    </source>
</evidence>
<dbReference type="InterPro" id="IPR025058">
    <property type="entry name" value="DUF3995"/>
</dbReference>
<comment type="caution">
    <text evidence="2">The sequence shown here is derived from an EMBL/GenBank/DDBJ whole genome shotgun (WGS) entry which is preliminary data.</text>
</comment>
<name>A0A937G0Q3_9BACT</name>
<evidence type="ECO:0000313" key="3">
    <source>
        <dbReference type="Proteomes" id="UP000614216"/>
    </source>
</evidence>
<dbReference type="Proteomes" id="UP000614216">
    <property type="component" value="Unassembled WGS sequence"/>
</dbReference>
<gene>
    <name evidence="2" type="ORF">JMN32_16965</name>
</gene>
<feature type="transmembrane region" description="Helical" evidence="1">
    <location>
        <begin position="52"/>
        <end position="74"/>
    </location>
</feature>